<protein>
    <submittedName>
        <fullName evidence="3">Uncharacterized protein</fullName>
    </submittedName>
</protein>
<keyword evidence="2" id="KW-0812">Transmembrane</keyword>
<keyword evidence="2" id="KW-1133">Transmembrane helix</keyword>
<feature type="transmembrane region" description="Helical" evidence="2">
    <location>
        <begin position="45"/>
        <end position="68"/>
    </location>
</feature>
<feature type="compositionally biased region" description="Polar residues" evidence="1">
    <location>
        <begin position="119"/>
        <end position="146"/>
    </location>
</feature>
<evidence type="ECO:0000313" key="3">
    <source>
        <dbReference type="EMBL" id="GET87459.1"/>
    </source>
</evidence>
<feature type="compositionally biased region" description="Basic and acidic residues" evidence="1">
    <location>
        <begin position="154"/>
        <end position="171"/>
    </location>
</feature>
<sequence>MIQGGGSGGMRKLPGKHNTPIMVSVPVDLTRLESPHHGKRRTSRVFGAGCLAAVTLMLVCVFLCYLAVYTVLYDWRQLVAADKPTAEDRYISKSMTETAAPREQKWRTSPPDTAHPITETHTPTILVASTASPTSTPGAPQSSQLSMMKPAAPTRDKDMSTTPHTDKKTDPDGQPSGTGLPDDTLPTITTTVDLRTVQPHITSVHTRQRDDGEYVPEEPHLLPGLQIQRRTFTPAELLERFGRTRTSSTAS</sequence>
<proteinExistence type="predicted"/>
<comment type="caution">
    <text evidence="3">The sequence shown here is derived from an EMBL/GenBank/DDBJ whole genome shotgun (WGS) entry which is preliminary data.</text>
</comment>
<organism evidence="3 4">
    <name type="scientific">Leishmania tarentolae</name>
    <name type="common">Sauroleishmania tarentolae</name>
    <dbReference type="NCBI Taxonomy" id="5689"/>
    <lineage>
        <taxon>Eukaryota</taxon>
        <taxon>Discoba</taxon>
        <taxon>Euglenozoa</taxon>
        <taxon>Kinetoplastea</taxon>
        <taxon>Metakinetoplastina</taxon>
        <taxon>Trypanosomatida</taxon>
        <taxon>Trypanosomatidae</taxon>
        <taxon>Leishmaniinae</taxon>
        <taxon>Leishmania</taxon>
        <taxon>lizard Leishmania</taxon>
    </lineage>
</organism>
<keyword evidence="4" id="KW-1185">Reference proteome</keyword>
<dbReference type="AlphaFoldDB" id="A0A640KJ04"/>
<keyword evidence="2" id="KW-0472">Membrane</keyword>
<gene>
    <name evidence="3" type="ORF">LtaPh_1609881</name>
</gene>
<evidence type="ECO:0000256" key="2">
    <source>
        <dbReference type="SAM" id="Phobius"/>
    </source>
</evidence>
<evidence type="ECO:0000313" key="4">
    <source>
        <dbReference type="Proteomes" id="UP000419144"/>
    </source>
</evidence>
<evidence type="ECO:0000256" key="1">
    <source>
        <dbReference type="SAM" id="MobiDB-lite"/>
    </source>
</evidence>
<name>A0A640KJ04_LEITA</name>
<dbReference type="VEuPathDB" id="TriTrypDB:LtaPh_1609881"/>
<feature type="region of interest" description="Disordered" evidence="1">
    <location>
        <begin position="95"/>
        <end position="187"/>
    </location>
</feature>
<accession>A0A640KJ04</accession>
<reference evidence="3" key="1">
    <citation type="submission" date="2019-11" db="EMBL/GenBank/DDBJ databases">
        <title>Leishmania tarentolae CDS.</title>
        <authorList>
            <person name="Goto Y."/>
            <person name="Yamagishi J."/>
        </authorList>
    </citation>
    <scope>NUCLEOTIDE SEQUENCE [LARGE SCALE GENOMIC DNA]</scope>
    <source>
        <strain evidence="3">Parrot Tar II</strain>
    </source>
</reference>
<dbReference type="Proteomes" id="UP000419144">
    <property type="component" value="Unassembled WGS sequence"/>
</dbReference>
<dbReference type="OrthoDB" id="10623659at2759"/>
<feature type="compositionally biased region" description="Low complexity" evidence="1">
    <location>
        <begin position="178"/>
        <end position="187"/>
    </location>
</feature>
<dbReference type="EMBL" id="BLBS01000020">
    <property type="protein sequence ID" value="GET87459.1"/>
    <property type="molecule type" value="Genomic_DNA"/>
</dbReference>